<dbReference type="Pfam" id="PF00293">
    <property type="entry name" value="NUDIX"/>
    <property type="match status" value="1"/>
</dbReference>
<reference evidence="2 3" key="1">
    <citation type="journal article" date="2016" name="Nat. Commun.">
        <title>Thousands of microbial genomes shed light on interconnected biogeochemical processes in an aquifer system.</title>
        <authorList>
            <person name="Anantharaman K."/>
            <person name="Brown C.T."/>
            <person name="Hug L.A."/>
            <person name="Sharon I."/>
            <person name="Castelle C.J."/>
            <person name="Probst A.J."/>
            <person name="Thomas B.C."/>
            <person name="Singh A."/>
            <person name="Wilkins M.J."/>
            <person name="Karaoz U."/>
            <person name="Brodie E.L."/>
            <person name="Williams K.H."/>
            <person name="Hubbard S.S."/>
            <person name="Banfield J.F."/>
        </authorList>
    </citation>
    <scope>NUCLEOTIDE SEQUENCE [LARGE SCALE GENOMIC DNA]</scope>
</reference>
<organism evidence="2 3">
    <name type="scientific">Candidatus Kaiserbacteria bacterium RIFCSPHIGHO2_01_FULL_46_22</name>
    <dbReference type="NCBI Taxonomy" id="1798475"/>
    <lineage>
        <taxon>Bacteria</taxon>
        <taxon>Candidatus Kaiseribacteriota</taxon>
    </lineage>
</organism>
<accession>A0A1F6BX37</accession>
<name>A0A1F6BX37_9BACT</name>
<feature type="domain" description="Nudix hydrolase" evidence="1">
    <location>
        <begin position="3"/>
        <end position="122"/>
    </location>
</feature>
<gene>
    <name evidence="2" type="ORF">A2837_03370</name>
</gene>
<dbReference type="EMBL" id="MFKO01000008">
    <property type="protein sequence ID" value="OGG41514.1"/>
    <property type="molecule type" value="Genomic_DNA"/>
</dbReference>
<dbReference type="Gene3D" id="3.90.79.10">
    <property type="entry name" value="Nucleoside Triphosphate Pyrophosphohydrolase"/>
    <property type="match status" value="1"/>
</dbReference>
<dbReference type="InterPro" id="IPR000086">
    <property type="entry name" value="NUDIX_hydrolase_dom"/>
</dbReference>
<evidence type="ECO:0000313" key="3">
    <source>
        <dbReference type="Proteomes" id="UP000176322"/>
    </source>
</evidence>
<sequence length="176" mass="19806">MKTRQVVAVILLAPDGKRLCLIMPEAAKEDGKLNLSSPQGEIEDYESIWSAASRHLYNELGVDMCGPVVYLGSSHRRLPTDHHRAQQYRHYRYHWVSAYASGHTLHPKVQLAKANWYDIGAVDYLSKCMSDQKGAMFKGAVTTLQKKVSNNHLIRKSILENDPDRLLGTDTMQAVA</sequence>
<dbReference type="InterPro" id="IPR015797">
    <property type="entry name" value="NUDIX_hydrolase-like_dom_sf"/>
</dbReference>
<proteinExistence type="predicted"/>
<evidence type="ECO:0000259" key="1">
    <source>
        <dbReference type="Pfam" id="PF00293"/>
    </source>
</evidence>
<dbReference type="Proteomes" id="UP000176322">
    <property type="component" value="Unassembled WGS sequence"/>
</dbReference>
<comment type="caution">
    <text evidence="2">The sequence shown here is derived from an EMBL/GenBank/DDBJ whole genome shotgun (WGS) entry which is preliminary data.</text>
</comment>
<evidence type="ECO:0000313" key="2">
    <source>
        <dbReference type="EMBL" id="OGG41514.1"/>
    </source>
</evidence>
<dbReference type="SUPFAM" id="SSF55811">
    <property type="entry name" value="Nudix"/>
    <property type="match status" value="1"/>
</dbReference>
<protein>
    <recommendedName>
        <fullName evidence="1">Nudix hydrolase domain-containing protein</fullName>
    </recommendedName>
</protein>
<dbReference type="AlphaFoldDB" id="A0A1F6BX37"/>